<evidence type="ECO:0000256" key="6">
    <source>
        <dbReference type="ARBA" id="ARBA00023077"/>
    </source>
</evidence>
<accession>A0ABP7WXT5</accession>
<dbReference type="InterPro" id="IPR012910">
    <property type="entry name" value="Plug_dom"/>
</dbReference>
<gene>
    <name evidence="14" type="ORF">GCM10022392_23770</name>
</gene>
<comment type="similarity">
    <text evidence="10 11">Belongs to the TonB-dependent receptor family.</text>
</comment>
<evidence type="ECO:0000256" key="4">
    <source>
        <dbReference type="ARBA" id="ARBA00022692"/>
    </source>
</evidence>
<dbReference type="Gene3D" id="2.170.130.10">
    <property type="entry name" value="TonB-dependent receptor, plug domain"/>
    <property type="match status" value="1"/>
</dbReference>
<dbReference type="PROSITE" id="PS52016">
    <property type="entry name" value="TONB_DEPENDENT_REC_3"/>
    <property type="match status" value="1"/>
</dbReference>
<dbReference type="Gene3D" id="2.40.170.20">
    <property type="entry name" value="TonB-dependent receptor, beta-barrel domain"/>
    <property type="match status" value="1"/>
</dbReference>
<name>A0ABP7WXT5_9SPHI</name>
<keyword evidence="4 10" id="KW-0812">Transmembrane</keyword>
<dbReference type="Proteomes" id="UP001500841">
    <property type="component" value="Unassembled WGS sequence"/>
</dbReference>
<protein>
    <submittedName>
        <fullName evidence="14">TonB-dependent receptor</fullName>
    </submittedName>
</protein>
<dbReference type="Pfam" id="PF07715">
    <property type="entry name" value="Plug"/>
    <property type="match status" value="1"/>
</dbReference>
<keyword evidence="3 10" id="KW-1134">Transmembrane beta strand</keyword>
<keyword evidence="2 10" id="KW-0813">Transport</keyword>
<dbReference type="Pfam" id="PF00593">
    <property type="entry name" value="TonB_dep_Rec_b-barrel"/>
    <property type="match status" value="1"/>
</dbReference>
<dbReference type="InterPro" id="IPR039426">
    <property type="entry name" value="TonB-dep_rcpt-like"/>
</dbReference>
<evidence type="ECO:0000256" key="8">
    <source>
        <dbReference type="ARBA" id="ARBA00023170"/>
    </source>
</evidence>
<keyword evidence="9 10" id="KW-0998">Cell outer membrane</keyword>
<evidence type="ECO:0000313" key="15">
    <source>
        <dbReference type="Proteomes" id="UP001500841"/>
    </source>
</evidence>
<keyword evidence="15" id="KW-1185">Reference proteome</keyword>
<dbReference type="PANTHER" id="PTHR30069:SF29">
    <property type="entry name" value="HEMOGLOBIN AND HEMOGLOBIN-HAPTOGLOBIN-BINDING PROTEIN 1-RELATED"/>
    <property type="match status" value="1"/>
</dbReference>
<evidence type="ECO:0000259" key="13">
    <source>
        <dbReference type="Pfam" id="PF07715"/>
    </source>
</evidence>
<evidence type="ECO:0000256" key="1">
    <source>
        <dbReference type="ARBA" id="ARBA00004571"/>
    </source>
</evidence>
<evidence type="ECO:0000256" key="11">
    <source>
        <dbReference type="RuleBase" id="RU003357"/>
    </source>
</evidence>
<feature type="domain" description="TonB-dependent receptor-like beta-barrel" evidence="12">
    <location>
        <begin position="102"/>
        <end position="584"/>
    </location>
</feature>
<dbReference type="SUPFAM" id="SSF56935">
    <property type="entry name" value="Porins"/>
    <property type="match status" value="1"/>
</dbReference>
<comment type="subcellular location">
    <subcellularLocation>
        <location evidence="1 10">Cell outer membrane</location>
        <topology evidence="1 10">Multi-pass membrane protein</topology>
    </subcellularLocation>
</comment>
<evidence type="ECO:0000256" key="3">
    <source>
        <dbReference type="ARBA" id="ARBA00022452"/>
    </source>
</evidence>
<comment type="caution">
    <text evidence="14">The sequence shown here is derived from an EMBL/GenBank/DDBJ whole genome shotgun (WGS) entry which is preliminary data.</text>
</comment>
<keyword evidence="5" id="KW-0732">Signal</keyword>
<keyword evidence="6 11" id="KW-0798">TonB box</keyword>
<reference evidence="15" key="1">
    <citation type="journal article" date="2019" name="Int. J. Syst. Evol. Microbiol.">
        <title>The Global Catalogue of Microorganisms (GCM) 10K type strain sequencing project: providing services to taxonomists for standard genome sequencing and annotation.</title>
        <authorList>
            <consortium name="The Broad Institute Genomics Platform"/>
            <consortium name="The Broad Institute Genome Sequencing Center for Infectious Disease"/>
            <person name="Wu L."/>
            <person name="Ma J."/>
        </authorList>
    </citation>
    <scope>NUCLEOTIDE SEQUENCE [LARGE SCALE GENOMIC DNA]</scope>
    <source>
        <strain evidence="15">JCM 17085</strain>
    </source>
</reference>
<evidence type="ECO:0000259" key="12">
    <source>
        <dbReference type="Pfam" id="PF00593"/>
    </source>
</evidence>
<keyword evidence="8 14" id="KW-0675">Receptor</keyword>
<feature type="domain" description="TonB-dependent receptor plug" evidence="13">
    <location>
        <begin position="2"/>
        <end position="82"/>
    </location>
</feature>
<dbReference type="InterPro" id="IPR000531">
    <property type="entry name" value="Beta-barrel_TonB"/>
</dbReference>
<dbReference type="InterPro" id="IPR037066">
    <property type="entry name" value="Plug_dom_sf"/>
</dbReference>
<sequence length="619" mass="70001">MNTVPGVRMEERSPGSYRLSVRGSLLRSPFGIRDVKIYYDELPLTDAGGNTYLNTIDFNSVQGLEVLKGPDGSLFGANSGGVVLISPVNRFDKSNFVTAGFTGGSYGLVHENAGLQNVSKNNQFNFNQSYQTYHGYRVHSDMYRHYFQLSDKLTYGGVNSIKVLGFYSDLNYETPGGLTLAQVATNPRMARPSTPFVPGAIAQHAGITNKMTYGGVVNEWHITDRIRNVFAVYGTYVDFTNPFITNYEQRYERTYGMRTYFEFAGQQKSNFSWKANVGMEWSQTNADNNDYGNRFGVRDTAQSLDKVNTGTHFFFARYEETVANRLHVEAAASLNFYGYDFRNVYPQMQTAFTKQTFSPQVMPRIALSYQITNNFVWRASTSRGYSTPTSAEIRPSNNIINTSLQAQFGWNYETGFRLRSNDESVLLDVSAFYYHLNNAIVRRLNDDGTEYYTNSGDIKQPGLELYFSDWIIKPNDSGFIRGLQISESFTLSKFTFGNYHDATRGYTGNELTGVPRDVSVASAQVKFPQSLYLYAQYNATARIPLNEANTFYAPHYNLVQAKVGWQHQIGNKTRLEVFAGIDNLLNEYYNLGADLDAVGNRFYNPSALRNYYGGFNVKF</sequence>
<dbReference type="EMBL" id="BAABCV010000008">
    <property type="protein sequence ID" value="GAA4098959.1"/>
    <property type="molecule type" value="Genomic_DNA"/>
</dbReference>
<evidence type="ECO:0000256" key="2">
    <source>
        <dbReference type="ARBA" id="ARBA00022448"/>
    </source>
</evidence>
<evidence type="ECO:0000256" key="10">
    <source>
        <dbReference type="PROSITE-ProRule" id="PRU01360"/>
    </source>
</evidence>
<keyword evidence="7 10" id="KW-0472">Membrane</keyword>
<evidence type="ECO:0000313" key="14">
    <source>
        <dbReference type="EMBL" id="GAA4098959.1"/>
    </source>
</evidence>
<evidence type="ECO:0000256" key="7">
    <source>
        <dbReference type="ARBA" id="ARBA00023136"/>
    </source>
</evidence>
<proteinExistence type="inferred from homology"/>
<organism evidence="14 15">
    <name type="scientific">Mucilaginibacter panaciglaebae</name>
    <dbReference type="NCBI Taxonomy" id="502331"/>
    <lineage>
        <taxon>Bacteria</taxon>
        <taxon>Pseudomonadati</taxon>
        <taxon>Bacteroidota</taxon>
        <taxon>Sphingobacteriia</taxon>
        <taxon>Sphingobacteriales</taxon>
        <taxon>Sphingobacteriaceae</taxon>
        <taxon>Mucilaginibacter</taxon>
    </lineage>
</organism>
<evidence type="ECO:0000256" key="5">
    <source>
        <dbReference type="ARBA" id="ARBA00022729"/>
    </source>
</evidence>
<evidence type="ECO:0000256" key="9">
    <source>
        <dbReference type="ARBA" id="ARBA00023237"/>
    </source>
</evidence>
<dbReference type="PANTHER" id="PTHR30069">
    <property type="entry name" value="TONB-DEPENDENT OUTER MEMBRANE RECEPTOR"/>
    <property type="match status" value="1"/>
</dbReference>
<dbReference type="InterPro" id="IPR036942">
    <property type="entry name" value="Beta-barrel_TonB_sf"/>
</dbReference>